<gene>
    <name evidence="2" type="ORF">IV01_23375</name>
</gene>
<dbReference type="RefSeq" id="WP_032631279.1">
    <property type="nucleotide sequence ID" value="NZ_JPQU01000078.1"/>
</dbReference>
<proteinExistence type="predicted"/>
<comment type="caution">
    <text evidence="2">The sequence shown here is derived from an EMBL/GenBank/DDBJ whole genome shotgun (WGS) entry which is preliminary data.</text>
</comment>
<keyword evidence="3" id="KW-1185">Reference proteome</keyword>
<evidence type="ECO:0000313" key="2">
    <source>
        <dbReference type="EMBL" id="KFE52062.1"/>
    </source>
</evidence>
<feature type="transmembrane region" description="Helical" evidence="1">
    <location>
        <begin position="237"/>
        <end position="254"/>
    </location>
</feature>
<name>A0A085V9E9_PSESX</name>
<keyword evidence="1" id="KW-0472">Membrane</keyword>
<accession>A0A085V9E9</accession>
<dbReference type="PATRIC" id="fig|317.175.peg.4871"/>
<protein>
    <recommendedName>
        <fullName evidence="4">Glycosyltransferase family 2 protein</fullName>
    </recommendedName>
</protein>
<organism evidence="2 3">
    <name type="scientific">Pseudomonas syringae</name>
    <dbReference type="NCBI Taxonomy" id="317"/>
    <lineage>
        <taxon>Bacteria</taxon>
        <taxon>Pseudomonadati</taxon>
        <taxon>Pseudomonadota</taxon>
        <taxon>Gammaproteobacteria</taxon>
        <taxon>Pseudomonadales</taxon>
        <taxon>Pseudomonadaceae</taxon>
        <taxon>Pseudomonas</taxon>
    </lineage>
</organism>
<dbReference type="AlphaFoldDB" id="A0A085V9E9"/>
<sequence length="257" mass="29497">MMQFSESSEITLVVTSCGRFDLLTRTLETFDRYNTAPIRAVLITEDSGDAQVEACIPEHWRPFTRFIINNPKLGQMRSVDAAYALIETSWVFHCEDDWDFYRPGFVEESMTLLENDPQALQVWLRSYNHDLRVHSPYVYLNAREVVQGIAFYKLGSHKAEWQGFSFNPGLRRLADYKEHAPYAAHSGEKKLSGIYAAQNRYALILENDAVLHTGFGNHVEVPQERVDKQRRKVRDRIKLLAVLVVGVIIGWAFSNVG</sequence>
<dbReference type="SUPFAM" id="SSF53448">
    <property type="entry name" value="Nucleotide-diphospho-sugar transferases"/>
    <property type="match status" value="1"/>
</dbReference>
<dbReference type="InterPro" id="IPR029044">
    <property type="entry name" value="Nucleotide-diphossugar_trans"/>
</dbReference>
<evidence type="ECO:0000256" key="1">
    <source>
        <dbReference type="SAM" id="Phobius"/>
    </source>
</evidence>
<dbReference type="EMBL" id="JPQU01000078">
    <property type="protein sequence ID" value="KFE52062.1"/>
    <property type="molecule type" value="Genomic_DNA"/>
</dbReference>
<keyword evidence="1" id="KW-1133">Transmembrane helix</keyword>
<keyword evidence="1" id="KW-0812">Transmembrane</keyword>
<dbReference type="OrthoDB" id="848759at2"/>
<evidence type="ECO:0000313" key="3">
    <source>
        <dbReference type="Proteomes" id="UP000028631"/>
    </source>
</evidence>
<evidence type="ECO:0008006" key="4">
    <source>
        <dbReference type="Google" id="ProtNLM"/>
    </source>
</evidence>
<dbReference type="Proteomes" id="UP000028631">
    <property type="component" value="Unassembled WGS sequence"/>
</dbReference>
<reference evidence="2 3" key="1">
    <citation type="submission" date="2014-07" db="EMBL/GenBank/DDBJ databases">
        <title>Draft Genome Sequences of Environmental Pseudomonas syringae strains.</title>
        <authorList>
            <person name="Baltrus D.A."/>
            <person name="Berge O."/>
            <person name="Morris C."/>
        </authorList>
    </citation>
    <scope>NUCLEOTIDE SEQUENCE [LARGE SCALE GENOMIC DNA]</scope>
    <source>
        <strain evidence="2 3">GAW0119</strain>
    </source>
</reference>